<dbReference type="EMBL" id="LWDE02000016">
    <property type="protein sequence ID" value="KAE8255627.1"/>
    <property type="molecule type" value="Genomic_DNA"/>
</dbReference>
<reference evidence="1" key="2">
    <citation type="journal article" date="2019" name="IMA Fungus">
        <title>Genome sequencing and comparison of five Tilletia species to identify candidate genes for the detection of regulated species infecting wheat.</title>
        <authorList>
            <person name="Nguyen H.D.T."/>
            <person name="Sultana T."/>
            <person name="Kesanakurti P."/>
            <person name="Hambleton S."/>
        </authorList>
    </citation>
    <scope>NUCLEOTIDE SEQUENCE</scope>
    <source>
        <strain evidence="1">DAOMC 236426</strain>
    </source>
</reference>
<keyword evidence="2" id="KW-1185">Reference proteome</keyword>
<dbReference type="AlphaFoldDB" id="A0A8X7N0S6"/>
<organism evidence="1 2">
    <name type="scientific">Tilletia controversa</name>
    <name type="common">dwarf bunt fungus</name>
    <dbReference type="NCBI Taxonomy" id="13291"/>
    <lineage>
        <taxon>Eukaryota</taxon>
        <taxon>Fungi</taxon>
        <taxon>Dikarya</taxon>
        <taxon>Basidiomycota</taxon>
        <taxon>Ustilaginomycotina</taxon>
        <taxon>Exobasidiomycetes</taxon>
        <taxon>Tilletiales</taxon>
        <taxon>Tilletiaceae</taxon>
        <taxon>Tilletia</taxon>
    </lineage>
</organism>
<proteinExistence type="predicted"/>
<accession>A0A8X7N0S6</accession>
<reference evidence="1" key="1">
    <citation type="submission" date="2016-04" db="EMBL/GenBank/DDBJ databases">
        <authorList>
            <person name="Nguyen H.D."/>
            <person name="Samba Siva P."/>
            <person name="Cullis J."/>
            <person name="Levesque C.A."/>
            <person name="Hambleton S."/>
        </authorList>
    </citation>
    <scope>NUCLEOTIDE SEQUENCE</scope>
    <source>
        <strain evidence="1">DAOMC 236426</strain>
    </source>
</reference>
<dbReference type="Proteomes" id="UP000077684">
    <property type="component" value="Unassembled WGS sequence"/>
</dbReference>
<sequence length="108" mass="11598">MHKAFGQELQSPSRLVERRVKLGTTKRSGGEVIEDSGNLGRQLSRMLLPSSSTTVDRLSSVLVRFQMLQAIRDGPAKILSDALGGGGGIKGSKDLVFPNLPQIKPSNL</sequence>
<evidence type="ECO:0000313" key="2">
    <source>
        <dbReference type="Proteomes" id="UP000077684"/>
    </source>
</evidence>
<name>A0A8X7N0S6_9BASI</name>
<gene>
    <name evidence="1" type="ORF">A4X06_0g338</name>
</gene>
<comment type="caution">
    <text evidence="1">The sequence shown here is derived from an EMBL/GenBank/DDBJ whole genome shotgun (WGS) entry which is preliminary data.</text>
</comment>
<protein>
    <submittedName>
        <fullName evidence="1">Uncharacterized protein</fullName>
    </submittedName>
</protein>
<evidence type="ECO:0000313" key="1">
    <source>
        <dbReference type="EMBL" id="KAE8255627.1"/>
    </source>
</evidence>